<organism evidence="1 2">
    <name type="scientific">Duganella radicis</name>
    <dbReference type="NCBI Taxonomy" id="551988"/>
    <lineage>
        <taxon>Bacteria</taxon>
        <taxon>Pseudomonadati</taxon>
        <taxon>Pseudomonadota</taxon>
        <taxon>Betaproteobacteria</taxon>
        <taxon>Burkholderiales</taxon>
        <taxon>Oxalobacteraceae</taxon>
        <taxon>Telluria group</taxon>
        <taxon>Duganella</taxon>
    </lineage>
</organism>
<dbReference type="EMBL" id="WNKY01000010">
    <property type="protein sequence ID" value="MTV38211.1"/>
    <property type="molecule type" value="Genomic_DNA"/>
</dbReference>
<dbReference type="Proteomes" id="UP000475582">
    <property type="component" value="Unassembled WGS sequence"/>
</dbReference>
<evidence type="ECO:0000313" key="2">
    <source>
        <dbReference type="Proteomes" id="UP000475582"/>
    </source>
</evidence>
<reference evidence="1 2" key="1">
    <citation type="submission" date="2019-11" db="EMBL/GenBank/DDBJ databases">
        <title>Type strains purchased from KCTC, JCM and DSMZ.</title>
        <authorList>
            <person name="Lu H."/>
        </authorList>
    </citation>
    <scope>NUCLEOTIDE SEQUENCE [LARGE SCALE GENOMIC DNA]</scope>
    <source>
        <strain evidence="1 2">KCTC 22382</strain>
    </source>
</reference>
<dbReference type="AlphaFoldDB" id="A0A6L6PI28"/>
<protein>
    <recommendedName>
        <fullName evidence="3">Threonyl-tRNA synthetase</fullName>
    </recommendedName>
</protein>
<dbReference type="RefSeq" id="WP_155463716.1">
    <property type="nucleotide sequence ID" value="NZ_WNKY01000010.1"/>
</dbReference>
<keyword evidence="2" id="KW-1185">Reference proteome</keyword>
<sequence>MSPAKQQVISLLDSLPDDCSLDDIQYHLYVLTKVKNSEERIKAGGSLSQEDVKQRLSKWLGR</sequence>
<comment type="caution">
    <text evidence="1">The sequence shown here is derived from an EMBL/GenBank/DDBJ whole genome shotgun (WGS) entry which is preliminary data.</text>
</comment>
<gene>
    <name evidence="1" type="ORF">GM676_11550</name>
</gene>
<proteinExistence type="predicted"/>
<accession>A0A6L6PI28</accession>
<evidence type="ECO:0000313" key="1">
    <source>
        <dbReference type="EMBL" id="MTV38211.1"/>
    </source>
</evidence>
<dbReference type="OrthoDB" id="7376325at2"/>
<name>A0A6L6PI28_9BURK</name>
<evidence type="ECO:0008006" key="3">
    <source>
        <dbReference type="Google" id="ProtNLM"/>
    </source>
</evidence>